<gene>
    <name evidence="1" type="ORF">BKD09_11240</name>
</gene>
<name>A0A1L3F6J1_BRAJP</name>
<proteinExistence type="predicted"/>
<dbReference type="Proteomes" id="UP000181962">
    <property type="component" value="Chromosome"/>
</dbReference>
<organism evidence="1 2">
    <name type="scientific">Bradyrhizobium japonicum</name>
    <dbReference type="NCBI Taxonomy" id="375"/>
    <lineage>
        <taxon>Bacteria</taxon>
        <taxon>Pseudomonadati</taxon>
        <taxon>Pseudomonadota</taxon>
        <taxon>Alphaproteobacteria</taxon>
        <taxon>Hyphomicrobiales</taxon>
        <taxon>Nitrobacteraceae</taxon>
        <taxon>Bradyrhizobium</taxon>
    </lineage>
</organism>
<accession>A0A1L3F6J1</accession>
<sequence>MHPAAPTIRIDRQAAHTLACCGEDRIGHCSTDNGRRSFTNATRSLRVLDQVCLHHRYLVDTHRQIVVKIALLDPTIFERDRAMKCGRQPEKRSSLNLGFDRIGINVHSAVKRTDDPLNFDGAIGRYFDLGDLRRVTSVCELY</sequence>
<protein>
    <submittedName>
        <fullName evidence="1">Uncharacterized protein</fullName>
    </submittedName>
</protein>
<dbReference type="EMBL" id="CP017637">
    <property type="protein sequence ID" value="APG08904.1"/>
    <property type="molecule type" value="Genomic_DNA"/>
</dbReference>
<dbReference type="AlphaFoldDB" id="A0A1L3F6J1"/>
<evidence type="ECO:0000313" key="2">
    <source>
        <dbReference type="Proteomes" id="UP000181962"/>
    </source>
</evidence>
<evidence type="ECO:0000313" key="1">
    <source>
        <dbReference type="EMBL" id="APG08904.1"/>
    </source>
</evidence>
<reference evidence="1 2" key="1">
    <citation type="submission" date="2016-11" db="EMBL/GenBank/DDBJ databases">
        <title>Complete Genome Sequence of Bradyrhizobium sp. strain J5, an isolated from soybean nodule in Hokkaido.</title>
        <authorList>
            <person name="Kanehara K."/>
        </authorList>
    </citation>
    <scope>NUCLEOTIDE SEQUENCE [LARGE SCALE GENOMIC DNA]</scope>
    <source>
        <strain evidence="1 2">J5</strain>
    </source>
</reference>